<keyword evidence="4 12" id="KW-0812">Transmembrane</keyword>
<accession>A0ABS9NQG1</accession>
<keyword evidence="5 12" id="KW-1133">Transmembrane helix</keyword>
<dbReference type="HAMAP" id="MF_00454">
    <property type="entry name" value="FluC"/>
    <property type="match status" value="1"/>
</dbReference>
<evidence type="ECO:0000256" key="1">
    <source>
        <dbReference type="ARBA" id="ARBA00004651"/>
    </source>
</evidence>
<dbReference type="PANTHER" id="PTHR28259:SF1">
    <property type="entry name" value="FLUORIDE EXPORT PROTEIN 1-RELATED"/>
    <property type="match status" value="1"/>
</dbReference>
<keyword evidence="12" id="KW-0479">Metal-binding</keyword>
<dbReference type="EMBL" id="JAKOOW010000076">
    <property type="protein sequence ID" value="MCG6505032.1"/>
    <property type="molecule type" value="Genomic_DNA"/>
</dbReference>
<feature type="binding site" evidence="12">
    <location>
        <position position="69"/>
    </location>
    <ligand>
        <name>Na(+)</name>
        <dbReference type="ChEBI" id="CHEBI:29101"/>
        <note>structural</note>
    </ligand>
</feature>
<name>A0ABS9NQG1_9NEIS</name>
<feature type="transmembrane region" description="Helical" evidence="12">
    <location>
        <begin position="31"/>
        <end position="50"/>
    </location>
</feature>
<keyword evidence="12" id="KW-0813">Transport</keyword>
<feature type="binding site" evidence="12">
    <location>
        <position position="72"/>
    </location>
    <ligand>
        <name>Na(+)</name>
        <dbReference type="ChEBI" id="CHEBI:29101"/>
        <note>structural</note>
    </ligand>
</feature>
<comment type="activity regulation">
    <text evidence="12">Na(+) is not transported, but it plays an essential structural role and its presence is essential for fluoride channel function.</text>
</comment>
<keyword evidence="7 12" id="KW-0406">Ion transport</keyword>
<comment type="subcellular location">
    <subcellularLocation>
        <location evidence="1 12">Cell membrane</location>
        <topology evidence="1 12">Multi-pass membrane protein</topology>
    </subcellularLocation>
</comment>
<evidence type="ECO:0000256" key="8">
    <source>
        <dbReference type="ARBA" id="ARBA00023136"/>
    </source>
</evidence>
<evidence type="ECO:0000256" key="12">
    <source>
        <dbReference type="HAMAP-Rule" id="MF_00454"/>
    </source>
</evidence>
<evidence type="ECO:0000256" key="4">
    <source>
        <dbReference type="ARBA" id="ARBA00022692"/>
    </source>
</evidence>
<keyword evidence="14" id="KW-1185">Reference proteome</keyword>
<comment type="similarity">
    <text evidence="10 12">Belongs to the fluoride channel Fluc/FEX (TC 1.A.43) family.</text>
</comment>
<keyword evidence="8 12" id="KW-0472">Membrane</keyword>
<keyword evidence="9 12" id="KW-0407">Ion channel</keyword>
<evidence type="ECO:0000256" key="2">
    <source>
        <dbReference type="ARBA" id="ARBA00022475"/>
    </source>
</evidence>
<evidence type="ECO:0000313" key="14">
    <source>
        <dbReference type="Proteomes" id="UP001298424"/>
    </source>
</evidence>
<gene>
    <name evidence="12 13" type="primary">crcB</name>
    <name evidence="12" type="synonym">fluC</name>
    <name evidence="13" type="ORF">MB824_11095</name>
</gene>
<dbReference type="RefSeq" id="WP_238748588.1">
    <property type="nucleotide sequence ID" value="NZ_JAKOOW010000076.1"/>
</dbReference>
<keyword evidence="2 12" id="KW-1003">Cell membrane</keyword>
<dbReference type="Pfam" id="PF02537">
    <property type="entry name" value="CRCB"/>
    <property type="match status" value="1"/>
</dbReference>
<evidence type="ECO:0000256" key="5">
    <source>
        <dbReference type="ARBA" id="ARBA00022989"/>
    </source>
</evidence>
<comment type="function">
    <text evidence="12">Fluoride-specific ion channel. Important for reducing fluoride concentration in the cell, thus reducing its toxicity.</text>
</comment>
<dbReference type="Proteomes" id="UP001298424">
    <property type="component" value="Unassembled WGS sequence"/>
</dbReference>
<organism evidence="13 14">
    <name type="scientific">Kingella pumchi</name>
    <dbReference type="NCBI Taxonomy" id="2779506"/>
    <lineage>
        <taxon>Bacteria</taxon>
        <taxon>Pseudomonadati</taxon>
        <taxon>Pseudomonadota</taxon>
        <taxon>Betaproteobacteria</taxon>
        <taxon>Neisseriales</taxon>
        <taxon>Neisseriaceae</taxon>
        <taxon>Kingella</taxon>
    </lineage>
</organism>
<comment type="caution">
    <text evidence="13">The sequence shown here is derived from an EMBL/GenBank/DDBJ whole genome shotgun (WGS) entry which is preliminary data.</text>
</comment>
<evidence type="ECO:0000256" key="10">
    <source>
        <dbReference type="ARBA" id="ARBA00035120"/>
    </source>
</evidence>
<keyword evidence="3" id="KW-0997">Cell inner membrane</keyword>
<evidence type="ECO:0000256" key="11">
    <source>
        <dbReference type="ARBA" id="ARBA00035585"/>
    </source>
</evidence>
<protein>
    <recommendedName>
        <fullName evidence="12">Fluoride-specific ion channel FluC</fullName>
    </recommendedName>
</protein>
<sequence length="117" mass="12513">MNWLLVFLGGGLGSVCRYALSRMLPQVQPGFPWATLFANLAGCLLIGLLAHSLAHDSAWRWLLIAGFCGGFTTFSTLSLECVQLWQAQQFATLALYLAASLILGLTAVAAGLMLGRP</sequence>
<dbReference type="NCBIfam" id="TIGR00494">
    <property type="entry name" value="crcB"/>
    <property type="match status" value="1"/>
</dbReference>
<keyword evidence="6 12" id="KW-0915">Sodium</keyword>
<dbReference type="InterPro" id="IPR003691">
    <property type="entry name" value="FluC"/>
</dbReference>
<evidence type="ECO:0000256" key="6">
    <source>
        <dbReference type="ARBA" id="ARBA00023053"/>
    </source>
</evidence>
<feature type="transmembrane region" description="Helical" evidence="12">
    <location>
        <begin position="93"/>
        <end position="114"/>
    </location>
</feature>
<evidence type="ECO:0000256" key="7">
    <source>
        <dbReference type="ARBA" id="ARBA00023065"/>
    </source>
</evidence>
<evidence type="ECO:0000313" key="13">
    <source>
        <dbReference type="EMBL" id="MCG6505032.1"/>
    </source>
</evidence>
<evidence type="ECO:0000256" key="3">
    <source>
        <dbReference type="ARBA" id="ARBA00022519"/>
    </source>
</evidence>
<reference evidence="13 14" key="1">
    <citation type="submission" date="2022-02" db="EMBL/GenBank/DDBJ databases">
        <title>Genome sequence data of Kingella unionensis sp. nov. strain CICC 24913 (CCUG 75125).</title>
        <authorList>
            <person name="Xiao M."/>
        </authorList>
    </citation>
    <scope>NUCLEOTIDE SEQUENCE [LARGE SCALE GENOMIC DNA]</scope>
    <source>
        <strain evidence="13 14">CICC 24913</strain>
    </source>
</reference>
<feature type="transmembrane region" description="Helical" evidence="12">
    <location>
        <begin position="62"/>
        <end position="87"/>
    </location>
</feature>
<comment type="catalytic activity">
    <reaction evidence="11">
        <text>fluoride(in) = fluoride(out)</text>
        <dbReference type="Rhea" id="RHEA:76159"/>
        <dbReference type="ChEBI" id="CHEBI:17051"/>
    </reaction>
    <physiologicalReaction direction="left-to-right" evidence="11">
        <dbReference type="Rhea" id="RHEA:76160"/>
    </physiologicalReaction>
</comment>
<dbReference type="PANTHER" id="PTHR28259">
    <property type="entry name" value="FLUORIDE EXPORT PROTEIN 1-RELATED"/>
    <property type="match status" value="1"/>
</dbReference>
<evidence type="ECO:0000256" key="9">
    <source>
        <dbReference type="ARBA" id="ARBA00023303"/>
    </source>
</evidence>
<proteinExistence type="inferred from homology"/>